<dbReference type="Pfam" id="PF09669">
    <property type="entry name" value="Phage_pRha"/>
    <property type="match status" value="1"/>
</dbReference>
<gene>
    <name evidence="2" type="ORF">DM482_11040</name>
</gene>
<dbReference type="AlphaFoldDB" id="A0AAE5TIM9"/>
<dbReference type="Proteomes" id="UP000247594">
    <property type="component" value="Unassembled WGS sequence"/>
</dbReference>
<proteinExistence type="predicted"/>
<comment type="caution">
    <text evidence="2">The sequence shown here is derived from an EMBL/GenBank/DDBJ whole genome shotgun (WGS) entry which is preliminary data.</text>
</comment>
<keyword evidence="1" id="KW-0175">Coiled coil</keyword>
<dbReference type="EMBL" id="QJPJ01000026">
    <property type="protein sequence ID" value="PXZ38114.1"/>
    <property type="molecule type" value="Genomic_DNA"/>
</dbReference>
<accession>A0AAE5TIM9</accession>
<evidence type="ECO:0000256" key="1">
    <source>
        <dbReference type="SAM" id="Coils"/>
    </source>
</evidence>
<evidence type="ECO:0000313" key="2">
    <source>
        <dbReference type="EMBL" id="PXZ38114.1"/>
    </source>
</evidence>
<organism evidence="2 3">
    <name type="scientific">Avibacterium paragallinarum</name>
    <name type="common">Haemophilus gallinarum</name>
    <dbReference type="NCBI Taxonomy" id="728"/>
    <lineage>
        <taxon>Bacteria</taxon>
        <taxon>Pseudomonadati</taxon>
        <taxon>Pseudomonadota</taxon>
        <taxon>Gammaproteobacteria</taxon>
        <taxon>Pasteurellales</taxon>
        <taxon>Pasteurellaceae</taxon>
        <taxon>Avibacterium</taxon>
    </lineage>
</organism>
<name>A0AAE5TIM9_AVIPA</name>
<evidence type="ECO:0000313" key="3">
    <source>
        <dbReference type="Proteomes" id="UP000247594"/>
    </source>
</evidence>
<dbReference type="RefSeq" id="WP_110480027.1">
    <property type="nucleotide sequence ID" value="NZ_JAMDJS010000041.1"/>
</dbReference>
<protein>
    <submittedName>
        <fullName evidence="2">Phage regulatory protein</fullName>
    </submittedName>
</protein>
<reference evidence="2 3" key="1">
    <citation type="submission" date="2018-06" db="EMBL/GenBank/DDBJ databases">
        <authorList>
            <person name="Teymurazov M."/>
            <person name="Kislichkina A."/>
            <person name="Abaymova A."/>
            <person name="Mukhina T."/>
            <person name="Mayskaya N."/>
            <person name="Svetoch E."/>
            <person name="Bogun A."/>
        </authorList>
    </citation>
    <scope>NUCLEOTIDE SEQUENCE [LARGE SCALE GENOMIC DNA]</scope>
    <source>
        <strain evidence="2 3">SCPM-O-B-8406</strain>
    </source>
</reference>
<feature type="coiled-coil region" evidence="1">
    <location>
        <begin position="108"/>
        <end position="135"/>
    </location>
</feature>
<sequence length="249" mass="28864">MDGLSMISEQNASIKMSSREIAELCNKEHFHVIRDIEAMFLQLEIDSKGYIQNWIHPQNGQSYREFLLPKDLTLTLVSGYNIILRKRIIDRWLELENQQQSTALSLSRKELALMILQAEEEKERLQLENKQQSTHIASMESYFRNGISPFEFVKGLNGVNSLKVGEFLLGKNWLYQDGNRKRVKAYARDQYLTEETTEIAQHGKEPFIAYKPVLLKKGAAKLYEWYVKGNLPMKATWNGEFTQDKAVGL</sequence>
<dbReference type="InterPro" id="IPR014054">
    <property type="entry name" value="Phage_regulatory_Rha"/>
</dbReference>